<reference evidence="7 8" key="1">
    <citation type="submission" date="2016-08" db="EMBL/GenBank/DDBJ databases">
        <authorList>
            <person name="Seilhamer J.J."/>
        </authorList>
    </citation>
    <scope>NUCLEOTIDE SEQUENCE [LARGE SCALE GENOMIC DNA]</scope>
    <source>
        <strain evidence="7 8">DX4</strain>
    </source>
</reference>
<dbReference type="Pfam" id="PF13442">
    <property type="entry name" value="Cytochrome_CBB3"/>
    <property type="match status" value="1"/>
</dbReference>
<dbReference type="OrthoDB" id="9811395at2"/>
<evidence type="ECO:0000313" key="7">
    <source>
        <dbReference type="EMBL" id="AOM79032.1"/>
    </source>
</evidence>
<dbReference type="GO" id="GO:0009055">
    <property type="term" value="F:electron transfer activity"/>
    <property type="evidence" value="ECO:0007669"/>
    <property type="project" value="InterPro"/>
</dbReference>
<dbReference type="EMBL" id="CP017141">
    <property type="protein sequence ID" value="AOM79032.1"/>
    <property type="molecule type" value="Genomic_DNA"/>
</dbReference>
<dbReference type="InterPro" id="IPR051459">
    <property type="entry name" value="Cytochrome_c-type_DH"/>
</dbReference>
<sequence>MRKLLISTIVLFTLLSMIYSCQSADQVKQDIYYTNGRDYYIKYCQNCHGANGEGLGALAPPLTDTVFLKENKQKLACYLKNGMTEAITIHGQKYEGKMPDFQTLAAIDIAQIVVYITNSFGNKQGMYTLEQTSNDLKNCK</sequence>
<evidence type="ECO:0000256" key="2">
    <source>
        <dbReference type="ARBA" id="ARBA00022723"/>
    </source>
</evidence>
<dbReference type="RefSeq" id="WP_069380695.1">
    <property type="nucleotide sequence ID" value="NZ_CP017141.1"/>
</dbReference>
<evidence type="ECO:0000313" key="8">
    <source>
        <dbReference type="Proteomes" id="UP000094313"/>
    </source>
</evidence>
<feature type="domain" description="Cytochrome c" evidence="6">
    <location>
        <begin position="31"/>
        <end position="120"/>
    </location>
</feature>
<dbReference type="PANTHER" id="PTHR35008">
    <property type="entry name" value="BLL4482 PROTEIN-RELATED"/>
    <property type="match status" value="1"/>
</dbReference>
<keyword evidence="8" id="KW-1185">Reference proteome</keyword>
<dbReference type="PROSITE" id="PS51257">
    <property type="entry name" value="PROKAR_LIPOPROTEIN"/>
    <property type="match status" value="1"/>
</dbReference>
<evidence type="ECO:0000256" key="3">
    <source>
        <dbReference type="ARBA" id="ARBA00023004"/>
    </source>
</evidence>
<name>A0A1D7QK21_9SPHI</name>
<dbReference type="GO" id="GO:0046872">
    <property type="term" value="F:metal ion binding"/>
    <property type="evidence" value="ECO:0007669"/>
    <property type="project" value="UniProtKB-KW"/>
</dbReference>
<dbReference type="Proteomes" id="UP000094313">
    <property type="component" value="Chromosome"/>
</dbReference>
<gene>
    <name evidence="7" type="ORF">BFS30_18770</name>
</gene>
<dbReference type="PANTHER" id="PTHR35008:SF4">
    <property type="entry name" value="BLL4482 PROTEIN"/>
    <property type="match status" value="1"/>
</dbReference>
<dbReference type="InterPro" id="IPR036909">
    <property type="entry name" value="Cyt_c-like_dom_sf"/>
</dbReference>
<dbReference type="GO" id="GO:0020037">
    <property type="term" value="F:heme binding"/>
    <property type="evidence" value="ECO:0007669"/>
    <property type="project" value="InterPro"/>
</dbReference>
<keyword evidence="2 4" id="KW-0479">Metal-binding</keyword>
<keyword evidence="3 4" id="KW-0408">Iron</keyword>
<dbReference type="PROSITE" id="PS51007">
    <property type="entry name" value="CYTC"/>
    <property type="match status" value="1"/>
</dbReference>
<dbReference type="AlphaFoldDB" id="A0A1D7QK21"/>
<proteinExistence type="predicted"/>
<evidence type="ECO:0000256" key="4">
    <source>
        <dbReference type="PROSITE-ProRule" id="PRU00433"/>
    </source>
</evidence>
<dbReference type="Gene3D" id="1.10.760.10">
    <property type="entry name" value="Cytochrome c-like domain"/>
    <property type="match status" value="1"/>
</dbReference>
<evidence type="ECO:0000256" key="1">
    <source>
        <dbReference type="ARBA" id="ARBA00022617"/>
    </source>
</evidence>
<feature type="chain" id="PRO_5009098766" evidence="5">
    <location>
        <begin position="24"/>
        <end position="140"/>
    </location>
</feature>
<organism evidence="7 8">
    <name type="scientific">Pedobacter steynii</name>
    <dbReference type="NCBI Taxonomy" id="430522"/>
    <lineage>
        <taxon>Bacteria</taxon>
        <taxon>Pseudomonadati</taxon>
        <taxon>Bacteroidota</taxon>
        <taxon>Sphingobacteriia</taxon>
        <taxon>Sphingobacteriales</taxon>
        <taxon>Sphingobacteriaceae</taxon>
        <taxon>Pedobacter</taxon>
    </lineage>
</organism>
<keyword evidence="1 4" id="KW-0349">Heme</keyword>
<protein>
    <submittedName>
        <fullName evidence="7">Copper oxidase</fullName>
    </submittedName>
</protein>
<feature type="signal peptide" evidence="5">
    <location>
        <begin position="1"/>
        <end position="23"/>
    </location>
</feature>
<dbReference type="KEGG" id="psty:BFS30_18770"/>
<keyword evidence="5" id="KW-0732">Signal</keyword>
<dbReference type="InterPro" id="IPR009056">
    <property type="entry name" value="Cyt_c-like_dom"/>
</dbReference>
<accession>A0A1D7QK21</accession>
<evidence type="ECO:0000259" key="6">
    <source>
        <dbReference type="PROSITE" id="PS51007"/>
    </source>
</evidence>
<evidence type="ECO:0000256" key="5">
    <source>
        <dbReference type="SAM" id="SignalP"/>
    </source>
</evidence>
<dbReference type="SUPFAM" id="SSF46626">
    <property type="entry name" value="Cytochrome c"/>
    <property type="match status" value="1"/>
</dbReference>